<comment type="caution">
    <text evidence="12">The sequence shown here is derived from an EMBL/GenBank/DDBJ whole genome shotgun (WGS) entry which is preliminary data.</text>
</comment>
<comment type="catalytic activity">
    <reaction evidence="1 10">
        <text>(2R,3S)-3-isopropylmalate = (2S)-2-isopropylmalate</text>
        <dbReference type="Rhea" id="RHEA:32287"/>
        <dbReference type="ChEBI" id="CHEBI:1178"/>
        <dbReference type="ChEBI" id="CHEBI:35121"/>
        <dbReference type="EC" id="4.2.1.33"/>
    </reaction>
</comment>
<evidence type="ECO:0000256" key="8">
    <source>
        <dbReference type="ARBA" id="ARBA00023239"/>
    </source>
</evidence>
<keyword evidence="9 10" id="KW-0100">Branched-chain amino acid biosynthesis</keyword>
<evidence type="ECO:0000256" key="10">
    <source>
        <dbReference type="HAMAP-Rule" id="MF_01031"/>
    </source>
</evidence>
<dbReference type="EMBL" id="JBHUMR010000014">
    <property type="protein sequence ID" value="MFD2617818.1"/>
    <property type="molecule type" value="Genomic_DNA"/>
</dbReference>
<dbReference type="RefSeq" id="WP_141190306.1">
    <property type="nucleotide sequence ID" value="NZ_JBHUMR010000014.1"/>
</dbReference>
<dbReference type="InterPro" id="IPR050075">
    <property type="entry name" value="LeuD"/>
</dbReference>
<evidence type="ECO:0000313" key="12">
    <source>
        <dbReference type="EMBL" id="MFD2617818.1"/>
    </source>
</evidence>
<dbReference type="InterPro" id="IPR015928">
    <property type="entry name" value="Aconitase/3IPM_dehydase_swvl"/>
</dbReference>
<keyword evidence="7 10" id="KW-0028">Amino-acid biosynthesis</keyword>
<dbReference type="Pfam" id="PF00694">
    <property type="entry name" value="Aconitase_C"/>
    <property type="match status" value="1"/>
</dbReference>
<dbReference type="HAMAP" id="MF_01031">
    <property type="entry name" value="LeuD_type1"/>
    <property type="match status" value="1"/>
</dbReference>
<comment type="pathway">
    <text evidence="3 10">Amino-acid biosynthesis; L-leucine biosynthesis; L-leucine from 3-methyl-2-oxobutanoate: step 2/4.</text>
</comment>
<name>A0ABW5PSK2_9BACI</name>
<gene>
    <name evidence="10 12" type="primary">leuD</name>
    <name evidence="12" type="ORF">ACFSTF_10925</name>
</gene>
<dbReference type="NCBIfam" id="NF002458">
    <property type="entry name" value="PRK01641.1"/>
    <property type="match status" value="1"/>
</dbReference>
<evidence type="ECO:0000256" key="5">
    <source>
        <dbReference type="ARBA" id="ARBA00011271"/>
    </source>
</evidence>
<comment type="similarity">
    <text evidence="4 10">Belongs to the LeuD family. LeuD type 1 subfamily.</text>
</comment>
<dbReference type="CDD" id="cd01577">
    <property type="entry name" value="IPMI_Swivel"/>
    <property type="match status" value="1"/>
</dbReference>
<evidence type="ECO:0000256" key="6">
    <source>
        <dbReference type="ARBA" id="ARBA00022430"/>
    </source>
</evidence>
<accession>A0ABW5PSK2</accession>
<dbReference type="Gene3D" id="3.20.19.10">
    <property type="entry name" value="Aconitase, domain 4"/>
    <property type="match status" value="1"/>
</dbReference>
<comment type="function">
    <text evidence="2 10">Catalyzes the isomerization between 2-isopropylmalate and 3-isopropylmalate, via the formation of 2-isopropylmaleate.</text>
</comment>
<reference evidence="13" key="1">
    <citation type="journal article" date="2019" name="Int. J. Syst. Evol. Microbiol.">
        <title>The Global Catalogue of Microorganisms (GCM) 10K type strain sequencing project: providing services to taxonomists for standard genome sequencing and annotation.</title>
        <authorList>
            <consortium name="The Broad Institute Genomics Platform"/>
            <consortium name="The Broad Institute Genome Sequencing Center for Infectious Disease"/>
            <person name="Wu L."/>
            <person name="Ma J."/>
        </authorList>
    </citation>
    <scope>NUCLEOTIDE SEQUENCE [LARGE SCALE GENOMIC DNA]</scope>
    <source>
        <strain evidence="13">TISTR 2241</strain>
    </source>
</reference>
<sequence>MEPFKKHRGLVCPLDRRNVDTDQIIPKQFLKRIERQGFGECLFYHWRFDDEGHKKQDFVLNKEKYEGASILIAGENFGCGSSREHAPWALGDYGFKVIIAPSFADIFYNNCQKNGLLLIKLDEENVKLLMQKAQQESFYLDVDLVNQVVVSDTLSIPFDIDAYQKKMLLEGLDEIAVTLKLEDEIRAYEQTR</sequence>
<evidence type="ECO:0000256" key="7">
    <source>
        <dbReference type="ARBA" id="ARBA00022605"/>
    </source>
</evidence>
<dbReference type="GO" id="GO:0003861">
    <property type="term" value="F:3-isopropylmalate dehydratase activity"/>
    <property type="evidence" value="ECO:0007669"/>
    <property type="project" value="UniProtKB-EC"/>
</dbReference>
<evidence type="ECO:0000256" key="9">
    <source>
        <dbReference type="ARBA" id="ARBA00023304"/>
    </source>
</evidence>
<organism evidence="12 13">
    <name type="scientific">Terrilactibacillus laevilacticus</name>
    <dbReference type="NCBI Taxonomy" id="1380157"/>
    <lineage>
        <taxon>Bacteria</taxon>
        <taxon>Bacillati</taxon>
        <taxon>Bacillota</taxon>
        <taxon>Bacilli</taxon>
        <taxon>Bacillales</taxon>
        <taxon>Bacillaceae</taxon>
        <taxon>Terrilactibacillus</taxon>
    </lineage>
</organism>
<evidence type="ECO:0000259" key="11">
    <source>
        <dbReference type="Pfam" id="PF00694"/>
    </source>
</evidence>
<dbReference type="SUPFAM" id="SSF52016">
    <property type="entry name" value="LeuD/IlvD-like"/>
    <property type="match status" value="1"/>
</dbReference>
<dbReference type="PANTHER" id="PTHR43345:SF5">
    <property type="entry name" value="3-ISOPROPYLMALATE DEHYDRATASE SMALL SUBUNIT"/>
    <property type="match status" value="1"/>
</dbReference>
<evidence type="ECO:0000313" key="13">
    <source>
        <dbReference type="Proteomes" id="UP001597458"/>
    </source>
</evidence>
<keyword evidence="6 10" id="KW-0432">Leucine biosynthesis</keyword>
<proteinExistence type="inferred from homology"/>
<comment type="subunit">
    <text evidence="5 10">Heterodimer of LeuC and LeuD.</text>
</comment>
<evidence type="ECO:0000256" key="1">
    <source>
        <dbReference type="ARBA" id="ARBA00000491"/>
    </source>
</evidence>
<dbReference type="Proteomes" id="UP001597458">
    <property type="component" value="Unassembled WGS sequence"/>
</dbReference>
<evidence type="ECO:0000256" key="4">
    <source>
        <dbReference type="ARBA" id="ARBA00009845"/>
    </source>
</evidence>
<dbReference type="InterPro" id="IPR000573">
    <property type="entry name" value="AconitaseA/IPMdHydase_ssu_swvl"/>
</dbReference>
<evidence type="ECO:0000256" key="2">
    <source>
        <dbReference type="ARBA" id="ARBA00002695"/>
    </source>
</evidence>
<keyword evidence="13" id="KW-1185">Reference proteome</keyword>
<dbReference type="InterPro" id="IPR004431">
    <property type="entry name" value="3-IsopropMal_deHydase_ssu"/>
</dbReference>
<evidence type="ECO:0000256" key="3">
    <source>
        <dbReference type="ARBA" id="ARBA00004729"/>
    </source>
</evidence>
<dbReference type="NCBIfam" id="TIGR00171">
    <property type="entry name" value="leuD"/>
    <property type="match status" value="1"/>
</dbReference>
<dbReference type="EC" id="4.2.1.33" evidence="10"/>
<dbReference type="InterPro" id="IPR033940">
    <property type="entry name" value="IPMI_Swivel"/>
</dbReference>
<feature type="domain" description="Aconitase A/isopropylmalate dehydratase small subunit swivel" evidence="11">
    <location>
        <begin position="1"/>
        <end position="123"/>
    </location>
</feature>
<dbReference type="PANTHER" id="PTHR43345">
    <property type="entry name" value="3-ISOPROPYLMALATE DEHYDRATASE SMALL SUBUNIT 2-RELATED-RELATED"/>
    <property type="match status" value="1"/>
</dbReference>
<protein>
    <recommendedName>
        <fullName evidence="10">3-isopropylmalate dehydratase small subunit</fullName>
        <ecNumber evidence="10">4.2.1.33</ecNumber>
    </recommendedName>
    <alternativeName>
        <fullName evidence="10">Alpha-IPM isomerase</fullName>
        <shortName evidence="10">IPMI</shortName>
    </alternativeName>
    <alternativeName>
        <fullName evidence="10">Isopropylmalate isomerase</fullName>
    </alternativeName>
</protein>
<keyword evidence="8 10" id="KW-0456">Lyase</keyword>